<dbReference type="Gene3D" id="3.30.565.10">
    <property type="entry name" value="Histidine kinase-like ATPase, C-terminal domain"/>
    <property type="match status" value="1"/>
</dbReference>
<protein>
    <submittedName>
        <fullName evidence="6">Histidine kinase</fullName>
    </submittedName>
</protein>
<evidence type="ECO:0000313" key="6">
    <source>
        <dbReference type="EMBL" id="MDN4172337.1"/>
    </source>
</evidence>
<dbReference type="InterPro" id="IPR050482">
    <property type="entry name" value="Sensor_HK_TwoCompSys"/>
</dbReference>
<evidence type="ECO:0000313" key="7">
    <source>
        <dbReference type="Proteomes" id="UP001168620"/>
    </source>
</evidence>
<dbReference type="RefSeq" id="WP_300951230.1">
    <property type="nucleotide sequence ID" value="NZ_JAUHJQ010000001.1"/>
</dbReference>
<feature type="transmembrane region" description="Helical" evidence="4">
    <location>
        <begin position="39"/>
        <end position="58"/>
    </location>
</feature>
<evidence type="ECO:0000256" key="1">
    <source>
        <dbReference type="ARBA" id="ARBA00022679"/>
    </source>
</evidence>
<feature type="transmembrane region" description="Helical" evidence="4">
    <location>
        <begin position="146"/>
        <end position="163"/>
    </location>
</feature>
<dbReference type="PANTHER" id="PTHR24421:SF63">
    <property type="entry name" value="SENSOR HISTIDINE KINASE DESK"/>
    <property type="match status" value="1"/>
</dbReference>
<keyword evidence="7" id="KW-1185">Reference proteome</keyword>
<keyword evidence="2 6" id="KW-0418">Kinase</keyword>
<sequence>MLGQGWSRALSRVSSRAWPRGWSSRGQVERVDLYTRQSLYVIAGLMNGVLLLGAVPAADDHPAAYAAFVAGAVALGAAQTWALRDAIRLYPQSGPVPVRSTAVLVGLAVLALAGALALPTDLPEAAGLVVAFSLAWGLGGYRDQRVAGATIVAVGLAACLPSGNLGTAAYGVLAGAFFMVTVRLSLWLLDIVVELDRGRDAQAALAVAEERLRFSRDVHDVLGRRLATIAVQAELAATLAGRGDDRAAGRMLEVRSLAHDGLKEARELARGYRAVDLAQELDGAVSLLRSAGIDAVVEVDGLPEAWHEPAAWVVREAVTNVLRHSRATCVEMTYAAGALTVVNDGALPESGRDGSGLAEVRARLAPLGATLDVVRDADAFTVRMVLP</sequence>
<dbReference type="Pfam" id="PF07730">
    <property type="entry name" value="HisKA_3"/>
    <property type="match status" value="1"/>
</dbReference>
<dbReference type="Gene3D" id="1.20.5.1930">
    <property type="match status" value="1"/>
</dbReference>
<feature type="domain" description="Signal transduction histidine kinase subgroup 3 dimerisation and phosphoacceptor" evidence="5">
    <location>
        <begin position="210"/>
        <end position="276"/>
    </location>
</feature>
<dbReference type="PANTHER" id="PTHR24421">
    <property type="entry name" value="NITRATE/NITRITE SENSOR PROTEIN NARX-RELATED"/>
    <property type="match status" value="1"/>
</dbReference>
<organism evidence="6 7">
    <name type="scientific">Nocardioides oceani</name>
    <dbReference type="NCBI Taxonomy" id="3058369"/>
    <lineage>
        <taxon>Bacteria</taxon>
        <taxon>Bacillati</taxon>
        <taxon>Actinomycetota</taxon>
        <taxon>Actinomycetes</taxon>
        <taxon>Propionibacteriales</taxon>
        <taxon>Nocardioidaceae</taxon>
        <taxon>Nocardioides</taxon>
    </lineage>
</organism>
<feature type="transmembrane region" description="Helical" evidence="4">
    <location>
        <begin position="64"/>
        <end position="84"/>
    </location>
</feature>
<keyword evidence="4" id="KW-0812">Transmembrane</keyword>
<gene>
    <name evidence="6" type="ORF">QWY28_05240</name>
</gene>
<keyword evidence="1" id="KW-0808">Transferase</keyword>
<keyword evidence="3" id="KW-0902">Two-component regulatory system</keyword>
<dbReference type="EMBL" id="JAUHJQ010000001">
    <property type="protein sequence ID" value="MDN4172337.1"/>
    <property type="molecule type" value="Genomic_DNA"/>
</dbReference>
<evidence type="ECO:0000256" key="3">
    <source>
        <dbReference type="ARBA" id="ARBA00023012"/>
    </source>
</evidence>
<evidence type="ECO:0000256" key="2">
    <source>
        <dbReference type="ARBA" id="ARBA00022777"/>
    </source>
</evidence>
<dbReference type="InterPro" id="IPR011712">
    <property type="entry name" value="Sig_transdc_His_kin_sub3_dim/P"/>
</dbReference>
<proteinExistence type="predicted"/>
<keyword evidence="4" id="KW-1133">Transmembrane helix</keyword>
<comment type="caution">
    <text evidence="6">The sequence shown here is derived from an EMBL/GenBank/DDBJ whole genome shotgun (WGS) entry which is preliminary data.</text>
</comment>
<dbReference type="GO" id="GO:0016301">
    <property type="term" value="F:kinase activity"/>
    <property type="evidence" value="ECO:0007669"/>
    <property type="project" value="UniProtKB-KW"/>
</dbReference>
<dbReference type="InterPro" id="IPR036890">
    <property type="entry name" value="HATPase_C_sf"/>
</dbReference>
<dbReference type="Proteomes" id="UP001168620">
    <property type="component" value="Unassembled WGS sequence"/>
</dbReference>
<name>A0ABT8FD50_9ACTN</name>
<evidence type="ECO:0000256" key="4">
    <source>
        <dbReference type="SAM" id="Phobius"/>
    </source>
</evidence>
<reference evidence="6" key="1">
    <citation type="submission" date="2023-06" db="EMBL/GenBank/DDBJ databases">
        <title>Draft genome sequence of Nocardioides sp. SOB77.</title>
        <authorList>
            <person name="Zhang G."/>
        </authorList>
    </citation>
    <scope>NUCLEOTIDE SEQUENCE</scope>
    <source>
        <strain evidence="6">SOB77</strain>
    </source>
</reference>
<accession>A0ABT8FD50</accession>
<keyword evidence="4" id="KW-0472">Membrane</keyword>
<feature type="transmembrane region" description="Helical" evidence="4">
    <location>
        <begin position="122"/>
        <end position="139"/>
    </location>
</feature>
<evidence type="ECO:0000259" key="5">
    <source>
        <dbReference type="Pfam" id="PF07730"/>
    </source>
</evidence>
<feature type="transmembrane region" description="Helical" evidence="4">
    <location>
        <begin position="96"/>
        <end position="116"/>
    </location>
</feature>